<dbReference type="InterPro" id="IPR014017">
    <property type="entry name" value="DNA_helicase_UvrD-like_C"/>
</dbReference>
<dbReference type="GO" id="GO:0003677">
    <property type="term" value="F:DNA binding"/>
    <property type="evidence" value="ECO:0007669"/>
    <property type="project" value="InterPro"/>
</dbReference>
<organism evidence="6 7">
    <name type="scientific">Parapedobacter koreensis</name>
    <dbReference type="NCBI Taxonomy" id="332977"/>
    <lineage>
        <taxon>Bacteria</taxon>
        <taxon>Pseudomonadati</taxon>
        <taxon>Bacteroidota</taxon>
        <taxon>Sphingobacteriia</taxon>
        <taxon>Sphingobacteriales</taxon>
        <taxon>Sphingobacteriaceae</taxon>
        <taxon>Parapedobacter</taxon>
    </lineage>
</organism>
<proteinExistence type="predicted"/>
<dbReference type="GO" id="GO:0000725">
    <property type="term" value="P:recombinational repair"/>
    <property type="evidence" value="ECO:0007669"/>
    <property type="project" value="TreeGrafter"/>
</dbReference>
<name>A0A1H7K354_9SPHI</name>
<dbReference type="RefSeq" id="WP_090604205.1">
    <property type="nucleotide sequence ID" value="NZ_FNZR01000002.1"/>
</dbReference>
<reference evidence="7" key="1">
    <citation type="submission" date="2016-10" db="EMBL/GenBank/DDBJ databases">
        <authorList>
            <person name="Varghese N."/>
            <person name="Submissions S."/>
        </authorList>
    </citation>
    <scope>NUCLEOTIDE SEQUENCE [LARGE SCALE GENOMIC DNA]</scope>
    <source>
        <strain evidence="7">Jip14</strain>
    </source>
</reference>
<evidence type="ECO:0000256" key="4">
    <source>
        <dbReference type="ARBA" id="ARBA00022840"/>
    </source>
</evidence>
<evidence type="ECO:0000313" key="7">
    <source>
        <dbReference type="Proteomes" id="UP000198916"/>
    </source>
</evidence>
<dbReference type="GO" id="GO:0005524">
    <property type="term" value="F:ATP binding"/>
    <property type="evidence" value="ECO:0007669"/>
    <property type="project" value="UniProtKB-KW"/>
</dbReference>
<dbReference type="GO" id="GO:0016787">
    <property type="term" value="F:hydrolase activity"/>
    <property type="evidence" value="ECO:0007669"/>
    <property type="project" value="UniProtKB-KW"/>
</dbReference>
<dbReference type="InterPro" id="IPR027417">
    <property type="entry name" value="P-loop_NTPase"/>
</dbReference>
<evidence type="ECO:0000256" key="3">
    <source>
        <dbReference type="ARBA" id="ARBA00022806"/>
    </source>
</evidence>
<accession>A0A1H7K354</accession>
<dbReference type="GO" id="GO:0005829">
    <property type="term" value="C:cytosol"/>
    <property type="evidence" value="ECO:0007669"/>
    <property type="project" value="TreeGrafter"/>
</dbReference>
<keyword evidence="3 6" id="KW-0347">Helicase</keyword>
<sequence length="359" mass="41326">MVGDKDQAIYGSLGGVAKTVEAISIQFGHIAISELELSGNYRSSQRVIDYYRNYQSAGINIESLSKYAKESGLITFNRNIDKDELADYIAQIIQQNLDSGVPENEICVLAPQWWLVIPMGRKLKSLLPNVNFDAIGLSPLLKNKENIWFKVARLFLVSPSPKMYFVRGRWAIELVNEFDSLGIEILPETDRKSKVLLKFINSISSEKEDGLAYLEECFKSLLALLCINIQRYPTLKLHWEYFFESSKKRLEKPEFDYAKDIASFKRLFNHTSGVVVNTCHGIKGEEFHTVIAFGLLNGYVPHKSDLDPIDSSRKLLYVICSRSKKNLHLISEIRTRYRRQMLVTEHLRDLNYMYDSYKI</sequence>
<dbReference type="Proteomes" id="UP000198916">
    <property type="component" value="Unassembled WGS sequence"/>
</dbReference>
<dbReference type="Gene3D" id="3.40.50.300">
    <property type="entry name" value="P-loop containing nucleotide triphosphate hydrolases"/>
    <property type="match status" value="1"/>
</dbReference>
<keyword evidence="1" id="KW-0547">Nucleotide-binding</keyword>
<evidence type="ECO:0000256" key="1">
    <source>
        <dbReference type="ARBA" id="ARBA00022741"/>
    </source>
</evidence>
<dbReference type="PANTHER" id="PTHR11070:SF67">
    <property type="entry name" value="DNA 3'-5' HELICASE"/>
    <property type="match status" value="1"/>
</dbReference>
<evidence type="ECO:0000259" key="5">
    <source>
        <dbReference type="Pfam" id="PF13361"/>
    </source>
</evidence>
<evidence type="ECO:0000313" key="6">
    <source>
        <dbReference type="EMBL" id="SEK81303.1"/>
    </source>
</evidence>
<keyword evidence="7" id="KW-1185">Reference proteome</keyword>
<dbReference type="EMBL" id="FNZR01000002">
    <property type="protein sequence ID" value="SEK81303.1"/>
    <property type="molecule type" value="Genomic_DNA"/>
</dbReference>
<gene>
    <name evidence="6" type="ORF">SAMN05421740_102769</name>
</gene>
<keyword evidence="4" id="KW-0067">ATP-binding</keyword>
<keyword evidence="2" id="KW-0378">Hydrolase</keyword>
<dbReference type="PANTHER" id="PTHR11070">
    <property type="entry name" value="UVRD / RECB / PCRA DNA HELICASE FAMILY MEMBER"/>
    <property type="match status" value="1"/>
</dbReference>
<protein>
    <submittedName>
        <fullName evidence="6">UvrD-like helicase C-terminal domain-containing protein</fullName>
    </submittedName>
</protein>
<evidence type="ECO:0000256" key="2">
    <source>
        <dbReference type="ARBA" id="ARBA00022801"/>
    </source>
</evidence>
<dbReference type="SUPFAM" id="SSF52540">
    <property type="entry name" value="P-loop containing nucleoside triphosphate hydrolases"/>
    <property type="match status" value="1"/>
</dbReference>
<dbReference type="GO" id="GO:0043138">
    <property type="term" value="F:3'-5' DNA helicase activity"/>
    <property type="evidence" value="ECO:0007669"/>
    <property type="project" value="TreeGrafter"/>
</dbReference>
<dbReference type="STRING" id="332977.SAMN05421740_102769"/>
<dbReference type="OrthoDB" id="1100019at2"/>
<dbReference type="Pfam" id="PF13361">
    <property type="entry name" value="UvrD_C"/>
    <property type="match status" value="1"/>
</dbReference>
<dbReference type="AlphaFoldDB" id="A0A1H7K354"/>
<feature type="domain" description="UvrD-like helicase C-terminal" evidence="5">
    <location>
        <begin position="269"/>
        <end position="330"/>
    </location>
</feature>
<dbReference type="InterPro" id="IPR000212">
    <property type="entry name" value="DNA_helicase_UvrD/REP"/>
</dbReference>